<sequence>MFTVPPLITLSIGDVNFHLYPRPPNDDGGDARSYPTPDSGSTSPTPPPPIAVVNGGTDDDGDRYYRVDLNSFTGTLKIARSSSSPRTASPPPPPPSSTTLDVVDDESSSGGVHHHHHHHHHRSSKVPVKSLIDRYGGGRDGRSRSPAPPEKKLDEDRKVATPLSTPKAVGDATTTTMPKPAEEARPTMASSSTSLSGQDATTTSSSSGVDDGGRRNDEIATTTTTTTTTTTAIAPTGTATSSYIDHASQSPQRPRNDGNSSKRVFSLSPPRTKFASIAQHVLHQVALAGKDVVDALESTGVSRRGGSGYVKVGGDGSSRRRNAGDVCDDDYDGDYDGDAHGGTELHVACASEDGVDRVRAMLLRRDDEDLGHDLHSPDRRGRLPIHVLSMNRRLIGRDPDGCEEVAIALIELMTPERAVQALHPSCGLAPFVHAIDSWTERLHSLDGDPPSRGDGKDPPGLSIPVGRSDEDYAGCKSTVRRRRVPYRSLFQPSTVNELSVSSIARAKLLYLPAFVTISDHEVFAIRMLSRLIDDYPEKTREAILTNVASVPLFLKSVLLISDPDKMTEIANTTLVKHVVMDKRTVNVWLCAMLTDTKEVKMRAAIYIKLLSSLTFQDLASTSQSPERYSDKEIERFATYRKETFNAVYCWPGVVPAVLELGDQTIENLSSTRVMRYITDRCILNDRVFFILALDFFLSLFILMGFRLNVELLLRDVGADYSDEKTYIYYGTSGVAAYFLLKEAMTLLSLYLTSTKLVKRYCLSVFNIINVASVAMLIASGYAFTEDSAFADTMGVSASTTIILLWLKLMGAFRILNSAFSLFLYAIHEVLKEVKWFLLFLFLITFMFSDAVRAIAAARGDCHDYLVEVNDWQCSDELFSVISRMYAVIVGDVQLRMFESSGAMVAMFVLFTFISIIILTK</sequence>
<proteinExistence type="predicted"/>
<evidence type="ECO:0000256" key="2">
    <source>
        <dbReference type="SAM" id="Phobius"/>
    </source>
</evidence>
<keyword evidence="2" id="KW-1133">Transmembrane helix</keyword>
<protein>
    <submittedName>
        <fullName evidence="3">Uncharacterized protein</fullName>
    </submittedName>
</protein>
<feature type="compositionally biased region" description="Low complexity" evidence="1">
    <location>
        <begin position="220"/>
        <end position="240"/>
    </location>
</feature>
<feature type="compositionally biased region" description="Basic and acidic residues" evidence="1">
    <location>
        <begin position="136"/>
        <end position="159"/>
    </location>
</feature>
<keyword evidence="4" id="KW-1185">Reference proteome</keyword>
<reference evidence="3 4" key="1">
    <citation type="submission" date="2024-10" db="EMBL/GenBank/DDBJ databases">
        <title>Updated reference genomes for cyclostephanoid diatoms.</title>
        <authorList>
            <person name="Roberts W.R."/>
            <person name="Alverson A.J."/>
        </authorList>
    </citation>
    <scope>NUCLEOTIDE SEQUENCE [LARGE SCALE GENOMIC DNA]</scope>
    <source>
        <strain evidence="3 4">AJA228-03</strain>
    </source>
</reference>
<feature type="compositionally biased region" description="Basic and acidic residues" evidence="1">
    <location>
        <begin position="443"/>
        <end position="457"/>
    </location>
</feature>
<dbReference type="EMBL" id="JALLPB020000069">
    <property type="protein sequence ID" value="KAL3822303.1"/>
    <property type="molecule type" value="Genomic_DNA"/>
</dbReference>
<feature type="region of interest" description="Disordered" evidence="1">
    <location>
        <begin position="76"/>
        <end position="267"/>
    </location>
</feature>
<gene>
    <name evidence="3" type="ORF">ACHAXA_002618</name>
</gene>
<dbReference type="Proteomes" id="UP001530377">
    <property type="component" value="Unassembled WGS sequence"/>
</dbReference>
<feature type="transmembrane region" description="Helical" evidence="2">
    <location>
        <begin position="901"/>
        <end position="919"/>
    </location>
</feature>
<keyword evidence="2" id="KW-0472">Membrane</keyword>
<dbReference type="AlphaFoldDB" id="A0ABD3SD39"/>
<feature type="compositionally biased region" description="Basic residues" evidence="1">
    <location>
        <begin position="112"/>
        <end position="124"/>
    </location>
</feature>
<name>A0ABD3SD39_9STRA</name>
<evidence type="ECO:0000313" key="3">
    <source>
        <dbReference type="EMBL" id="KAL3822303.1"/>
    </source>
</evidence>
<keyword evidence="2" id="KW-0812">Transmembrane</keyword>
<feature type="compositionally biased region" description="Polar residues" evidence="1">
    <location>
        <begin position="241"/>
        <end position="263"/>
    </location>
</feature>
<feature type="transmembrane region" description="Helical" evidence="2">
    <location>
        <begin position="802"/>
        <end position="824"/>
    </location>
</feature>
<organism evidence="3 4">
    <name type="scientific">Cyclostephanos tholiformis</name>
    <dbReference type="NCBI Taxonomy" id="382380"/>
    <lineage>
        <taxon>Eukaryota</taxon>
        <taxon>Sar</taxon>
        <taxon>Stramenopiles</taxon>
        <taxon>Ochrophyta</taxon>
        <taxon>Bacillariophyta</taxon>
        <taxon>Coscinodiscophyceae</taxon>
        <taxon>Thalassiosirophycidae</taxon>
        <taxon>Stephanodiscales</taxon>
        <taxon>Stephanodiscaceae</taxon>
        <taxon>Cyclostephanos</taxon>
    </lineage>
</organism>
<feature type="transmembrane region" description="Helical" evidence="2">
    <location>
        <begin position="836"/>
        <end position="855"/>
    </location>
</feature>
<accession>A0ABD3SD39</accession>
<feature type="compositionally biased region" description="Polar residues" evidence="1">
    <location>
        <begin position="188"/>
        <end position="200"/>
    </location>
</feature>
<feature type="region of interest" description="Disordered" evidence="1">
    <location>
        <begin position="443"/>
        <end position="470"/>
    </location>
</feature>
<evidence type="ECO:0000313" key="4">
    <source>
        <dbReference type="Proteomes" id="UP001530377"/>
    </source>
</evidence>
<comment type="caution">
    <text evidence="3">The sequence shown here is derived from an EMBL/GenBank/DDBJ whole genome shotgun (WGS) entry which is preliminary data.</text>
</comment>
<evidence type="ECO:0000256" key="1">
    <source>
        <dbReference type="SAM" id="MobiDB-lite"/>
    </source>
</evidence>
<feature type="transmembrane region" description="Helical" evidence="2">
    <location>
        <begin position="763"/>
        <end position="782"/>
    </location>
</feature>
<feature type="transmembrane region" description="Helical" evidence="2">
    <location>
        <begin position="687"/>
        <end position="707"/>
    </location>
</feature>
<feature type="region of interest" description="Disordered" evidence="1">
    <location>
        <begin position="21"/>
        <end position="63"/>
    </location>
</feature>